<reference evidence="2 3" key="1">
    <citation type="submission" date="2024-02" db="EMBL/GenBank/DDBJ databases">
        <authorList>
            <person name="Chen Y."/>
            <person name="Shah S."/>
            <person name="Dougan E. K."/>
            <person name="Thang M."/>
            <person name="Chan C."/>
        </authorList>
    </citation>
    <scope>NUCLEOTIDE SEQUENCE [LARGE SCALE GENOMIC DNA]</scope>
</reference>
<evidence type="ECO:0000313" key="3">
    <source>
        <dbReference type="Proteomes" id="UP001642464"/>
    </source>
</evidence>
<dbReference type="EMBL" id="CAXAMM010016681">
    <property type="protein sequence ID" value="CAK9039641.1"/>
    <property type="molecule type" value="Genomic_DNA"/>
</dbReference>
<feature type="region of interest" description="Disordered" evidence="1">
    <location>
        <begin position="105"/>
        <end position="130"/>
    </location>
</feature>
<feature type="compositionally biased region" description="Basic residues" evidence="1">
    <location>
        <begin position="499"/>
        <end position="508"/>
    </location>
</feature>
<organism evidence="2 3">
    <name type="scientific">Durusdinium trenchii</name>
    <dbReference type="NCBI Taxonomy" id="1381693"/>
    <lineage>
        <taxon>Eukaryota</taxon>
        <taxon>Sar</taxon>
        <taxon>Alveolata</taxon>
        <taxon>Dinophyceae</taxon>
        <taxon>Suessiales</taxon>
        <taxon>Symbiodiniaceae</taxon>
        <taxon>Durusdinium</taxon>
    </lineage>
</organism>
<protein>
    <submittedName>
        <fullName evidence="2">Uncharacterized protein</fullName>
    </submittedName>
</protein>
<sequence>MAEVPRSLSCDTLMTGMAAIKGQSGFLKSQTDHQLEQELAELDQCLEINSSSPTELERKPRPSCRADVLPTPARSATPATVPGIDAELQPRRLLMSPWAETARDELGTTGDSREGEPGGVGLPGEPFQNLAATEGGQTVDLEVEPETSIPEESQIPLVTDTKALRPKAGELQLSQNAINARLRRVMTPTLKGKTKVSQEIVNDWHSSGPSGKKRKQLQQIFQLCGYNETFVEEVEVLRQELEESEVVIEGEYVSKDVMLSDWGWSEQRVSAVIRFARTNPAKYMRRDQYEKKTLYWAEKTIKGTMRKKSSVTMNRRMNWTEQGGAQGSLEPADRERLVAPPVQLPKQKKEGDESEDEEDPDADLEADHLGTLRKQAGLPEMPDDGLPSASSQKLLSCLDKRIARLQQGLDRYAEGNLSDLQSRMKTKIEAAIADLEDIHSRIQTCFSNGVVDGLTKQVQKNLGSLQADAQRKAMDAVSLEGRMRQLYPKKEQGDESENKKKRTAKKGSYRPGPLAEAFAEAVADGVPASSIDVMARSAAVEARSSDLSMPKVTSSSAKNASRAAHRMINRYGFKWRIPISEMQYKFGTQTLHLPYMSPIDIYTYLIAHHREILFGGFTEDCDVQNLLESFWCEYRNVHPGHQLFQDNGPEGTETFGSVIPAVIYGDEGRGLRRGNTALVTLESPFGLSSAEKYRNNDHAFTCDKCDPDSGLQQQYPCAHGCPAQVPLAAYASTNFKEHVFLSRVPLFLVPCSLYKEHPDLLQFMVHKISQELKKLYHEGLVIGERKYRVALLGMKGDAKWLAQMRSLVRWYGKKGRKRNLAMCAECYAGLDRFPYEDVGAEPAWARTLWRSRPWDPESEPCFLDIPFDEREPERFLRRDLMHIGKLGLYRHHTASVICTLITWKLFAWQDAKNDIPTQLQRAHGHFKLWCMTNHRSPSLRSFSRTLFNWTNKSTYAWMNIKASDAVLVNQWIQEALLPSALDQFSDPRRTGMLKVMLEVSLSLSRFSKVLFSHNLLTTRRCCLQLYEHGTRALNGYAWLASEIAPVCAWAMVPKLHMYKHVIHDMKLFLENSAGRGCASKLFLSPLAFSNEANEDMIGKCCRLSRR</sequence>
<keyword evidence="3" id="KW-1185">Reference proteome</keyword>
<feature type="compositionally biased region" description="Basic and acidic residues" evidence="1">
    <location>
        <begin position="105"/>
        <end position="116"/>
    </location>
</feature>
<feature type="region of interest" description="Disordered" evidence="1">
    <location>
        <begin position="321"/>
        <end position="363"/>
    </location>
</feature>
<feature type="region of interest" description="Disordered" evidence="1">
    <location>
        <begin position="51"/>
        <end position="86"/>
    </location>
</feature>
<evidence type="ECO:0000313" key="2">
    <source>
        <dbReference type="EMBL" id="CAK9039641.1"/>
    </source>
</evidence>
<feature type="non-terminal residue" evidence="2">
    <location>
        <position position="1106"/>
    </location>
</feature>
<evidence type="ECO:0000256" key="1">
    <source>
        <dbReference type="SAM" id="MobiDB-lite"/>
    </source>
</evidence>
<gene>
    <name evidence="2" type="ORF">SCF082_LOCUS23191</name>
</gene>
<name>A0ABP0LKD0_9DINO</name>
<comment type="caution">
    <text evidence="2">The sequence shown here is derived from an EMBL/GenBank/DDBJ whole genome shotgun (WGS) entry which is preliminary data.</text>
</comment>
<accession>A0ABP0LKD0</accession>
<feature type="compositionally biased region" description="Acidic residues" evidence="1">
    <location>
        <begin position="352"/>
        <end position="363"/>
    </location>
</feature>
<feature type="region of interest" description="Disordered" evidence="1">
    <location>
        <begin position="479"/>
        <end position="511"/>
    </location>
</feature>
<feature type="compositionally biased region" description="Basic and acidic residues" evidence="1">
    <location>
        <begin position="488"/>
        <end position="498"/>
    </location>
</feature>
<proteinExistence type="predicted"/>
<dbReference type="Proteomes" id="UP001642464">
    <property type="component" value="Unassembled WGS sequence"/>
</dbReference>